<dbReference type="Gene3D" id="3.40.50.720">
    <property type="entry name" value="NAD(P)-binding Rossmann-like Domain"/>
    <property type="match status" value="1"/>
</dbReference>
<keyword evidence="2" id="KW-0560">Oxidoreductase</keyword>
<sequence length="282" mass="30772">MSSTPVILIFGAGANTGLATAKKFAKEGYKVAAVSRNPSTELKAATDLIVPADLTDPKTVETVFEKVTKELGVPHVVVFSAADGQMVSGANPITVSTARLTETLTVSTISPYAAARLAIKGWATLPASAAKAFLFVGNMMNTQVFPETHILGMAKNATAYFIETAAEAYKRAGKDYKFYYVDERLENGESCMMDIDGESHALEFWKLAHEVEGQSHWCWTFVKGDAAKGETGRYVRNRAYVDREYRLMKDFGLPDLSNVPEGGMSYRELMGMMESGEFAAKK</sequence>
<protein>
    <recommendedName>
        <fullName evidence="5">NAD(P)-binding protein</fullName>
    </recommendedName>
</protein>
<dbReference type="Pfam" id="PF13561">
    <property type="entry name" value="adh_short_C2"/>
    <property type="match status" value="1"/>
</dbReference>
<dbReference type="InterPro" id="IPR002347">
    <property type="entry name" value="SDR_fam"/>
</dbReference>
<dbReference type="SUPFAM" id="SSF51735">
    <property type="entry name" value="NAD(P)-binding Rossmann-fold domains"/>
    <property type="match status" value="1"/>
</dbReference>
<comment type="similarity">
    <text evidence="1">Belongs to the short-chain dehydrogenases/reductases (SDR) family.</text>
</comment>
<evidence type="ECO:0000313" key="3">
    <source>
        <dbReference type="EMBL" id="KAK2613304.1"/>
    </source>
</evidence>
<dbReference type="Proteomes" id="UP001265746">
    <property type="component" value="Unassembled WGS sequence"/>
</dbReference>
<dbReference type="CDD" id="cd05233">
    <property type="entry name" value="SDR_c"/>
    <property type="match status" value="1"/>
</dbReference>
<evidence type="ECO:0008006" key="5">
    <source>
        <dbReference type="Google" id="ProtNLM"/>
    </source>
</evidence>
<dbReference type="PANTHER" id="PTHR43669">
    <property type="entry name" value="5-KETO-D-GLUCONATE 5-REDUCTASE"/>
    <property type="match status" value="1"/>
</dbReference>
<proteinExistence type="inferred from homology"/>
<dbReference type="PANTHER" id="PTHR43669:SF4">
    <property type="entry name" value="SHORT-CHAIN DEHYDROGENASE"/>
    <property type="match status" value="1"/>
</dbReference>
<evidence type="ECO:0000313" key="4">
    <source>
        <dbReference type="Proteomes" id="UP001265746"/>
    </source>
</evidence>
<reference evidence="3" key="1">
    <citation type="submission" date="2023-06" db="EMBL/GenBank/DDBJ databases">
        <authorList>
            <person name="Noh H."/>
        </authorList>
    </citation>
    <scope>NUCLEOTIDE SEQUENCE</scope>
    <source>
        <strain evidence="3">DUCC20226</strain>
    </source>
</reference>
<comment type="caution">
    <text evidence="3">The sequence shown here is derived from an EMBL/GenBank/DDBJ whole genome shotgun (WGS) entry which is preliminary data.</text>
</comment>
<accession>A0AAD9SP50</accession>
<evidence type="ECO:0000256" key="2">
    <source>
        <dbReference type="ARBA" id="ARBA00023002"/>
    </source>
</evidence>
<dbReference type="EMBL" id="JAUJFL010000001">
    <property type="protein sequence ID" value="KAK2613304.1"/>
    <property type="molecule type" value="Genomic_DNA"/>
</dbReference>
<dbReference type="InterPro" id="IPR036291">
    <property type="entry name" value="NAD(P)-bd_dom_sf"/>
</dbReference>
<evidence type="ECO:0000256" key="1">
    <source>
        <dbReference type="ARBA" id="ARBA00006484"/>
    </source>
</evidence>
<keyword evidence="4" id="KW-1185">Reference proteome</keyword>
<gene>
    <name evidence="3" type="ORF">N8I77_000225</name>
</gene>
<dbReference type="GO" id="GO:0016491">
    <property type="term" value="F:oxidoreductase activity"/>
    <property type="evidence" value="ECO:0007669"/>
    <property type="project" value="UniProtKB-KW"/>
</dbReference>
<dbReference type="AlphaFoldDB" id="A0AAD9SP50"/>
<organism evidence="3 4">
    <name type="scientific">Phomopsis amygdali</name>
    <name type="common">Fusicoccum amygdali</name>
    <dbReference type="NCBI Taxonomy" id="1214568"/>
    <lineage>
        <taxon>Eukaryota</taxon>
        <taxon>Fungi</taxon>
        <taxon>Dikarya</taxon>
        <taxon>Ascomycota</taxon>
        <taxon>Pezizomycotina</taxon>
        <taxon>Sordariomycetes</taxon>
        <taxon>Sordariomycetidae</taxon>
        <taxon>Diaporthales</taxon>
        <taxon>Diaporthaceae</taxon>
        <taxon>Diaporthe</taxon>
    </lineage>
</organism>
<name>A0AAD9SP50_PHOAM</name>